<keyword evidence="3" id="KW-1185">Reference proteome</keyword>
<name>A0AAD9YFH5_COLKA</name>
<comment type="caution">
    <text evidence="2">The sequence shown here is derived from an EMBL/GenBank/DDBJ whole genome shotgun (WGS) entry which is preliminary data.</text>
</comment>
<dbReference type="Proteomes" id="UP001281614">
    <property type="component" value="Unassembled WGS sequence"/>
</dbReference>
<dbReference type="AlphaFoldDB" id="A0AAD9YFH5"/>
<organism evidence="2 3">
    <name type="scientific">Colletotrichum kahawae</name>
    <name type="common">Coffee berry disease fungus</name>
    <dbReference type="NCBI Taxonomy" id="34407"/>
    <lineage>
        <taxon>Eukaryota</taxon>
        <taxon>Fungi</taxon>
        <taxon>Dikarya</taxon>
        <taxon>Ascomycota</taxon>
        <taxon>Pezizomycotina</taxon>
        <taxon>Sordariomycetes</taxon>
        <taxon>Hypocreomycetidae</taxon>
        <taxon>Glomerellales</taxon>
        <taxon>Glomerellaceae</taxon>
        <taxon>Colletotrichum</taxon>
        <taxon>Colletotrichum gloeosporioides species complex</taxon>
    </lineage>
</organism>
<proteinExistence type="predicted"/>
<evidence type="ECO:0000313" key="2">
    <source>
        <dbReference type="EMBL" id="KAK2759681.1"/>
    </source>
</evidence>
<reference evidence="2" key="1">
    <citation type="submission" date="2023-02" db="EMBL/GenBank/DDBJ databases">
        <title>Colletotrichum kahawae CIFC_Que2 genome sequencing and assembly.</title>
        <authorList>
            <person name="Baroncelli R."/>
        </authorList>
    </citation>
    <scope>NUCLEOTIDE SEQUENCE</scope>
    <source>
        <strain evidence="2">CIFC_Que2</strain>
    </source>
</reference>
<sequence>MGRQVNLGLCNALREGTSSSIVVRILSILRRLSGVSRIVQAKYEAPAQPRAVDENFDEESTLHMLRYPNDTRRRAQLHPASCLLVKPRNPNLSEKKATPKRATKRMAAPCKGSEMTPLTTNRPLMALKMMGLMSQVLYSAAFATGARWSLRRSRTSPTADEKKIMYAAKPALC</sequence>
<protein>
    <submittedName>
        <fullName evidence="2">Uncharacterized protein</fullName>
    </submittedName>
</protein>
<dbReference type="EMBL" id="VYYT01000178">
    <property type="protein sequence ID" value="KAK2759681.1"/>
    <property type="molecule type" value="Genomic_DNA"/>
</dbReference>
<evidence type="ECO:0000313" key="3">
    <source>
        <dbReference type="Proteomes" id="UP001281614"/>
    </source>
</evidence>
<feature type="region of interest" description="Disordered" evidence="1">
    <location>
        <begin position="90"/>
        <end position="115"/>
    </location>
</feature>
<gene>
    <name evidence="2" type="ORF">CKAH01_05468</name>
</gene>
<evidence type="ECO:0000256" key="1">
    <source>
        <dbReference type="SAM" id="MobiDB-lite"/>
    </source>
</evidence>
<accession>A0AAD9YFH5</accession>